<dbReference type="InterPro" id="IPR007392">
    <property type="entry name" value="GD_AH_second"/>
</dbReference>
<evidence type="ECO:0000259" key="4">
    <source>
        <dbReference type="Pfam" id="PF20629"/>
    </source>
</evidence>
<dbReference type="EMBL" id="JBHUCX010000013">
    <property type="protein sequence ID" value="MFD1673717.1"/>
    <property type="molecule type" value="Genomic_DNA"/>
</dbReference>
<comment type="similarity">
    <text evidence="1">Belongs to the UxaA family.</text>
</comment>
<comment type="caution">
    <text evidence="5">The sequence shown here is derived from an EMBL/GenBank/DDBJ whole genome shotgun (WGS) entry which is preliminary data.</text>
</comment>
<feature type="domain" description="D-galactarate/Altronate dehydratase second" evidence="3">
    <location>
        <begin position="8"/>
        <end position="135"/>
    </location>
</feature>
<proteinExistence type="inferred from homology"/>
<dbReference type="RefSeq" id="WP_377941207.1">
    <property type="nucleotide sequence ID" value="NZ_JBHUCX010000013.1"/>
</dbReference>
<evidence type="ECO:0000256" key="2">
    <source>
        <dbReference type="ARBA" id="ARBA00023239"/>
    </source>
</evidence>
<evidence type="ECO:0000256" key="1">
    <source>
        <dbReference type="ARBA" id="ARBA00010986"/>
    </source>
</evidence>
<dbReference type="Pfam" id="PF04295">
    <property type="entry name" value="GD_AH_second"/>
    <property type="match status" value="1"/>
</dbReference>
<dbReference type="PANTHER" id="PTHR30536">
    <property type="entry name" value="ALTRONATE/GALACTARATE DEHYDRATASE"/>
    <property type="match status" value="1"/>
</dbReference>
<keyword evidence="2" id="KW-0456">Lyase</keyword>
<name>A0ABW4JFA6_9BACL</name>
<dbReference type="PANTHER" id="PTHR30536:SF5">
    <property type="entry name" value="ALTRONATE DEHYDRATASE"/>
    <property type="match status" value="1"/>
</dbReference>
<keyword evidence="6" id="KW-1185">Reference proteome</keyword>
<dbReference type="Proteomes" id="UP001597079">
    <property type="component" value="Unassembled WGS sequence"/>
</dbReference>
<dbReference type="GO" id="GO:0016787">
    <property type="term" value="F:hydrolase activity"/>
    <property type="evidence" value="ECO:0007669"/>
    <property type="project" value="UniProtKB-KW"/>
</dbReference>
<dbReference type="InterPro" id="IPR052172">
    <property type="entry name" value="UxaA_altronate/galactarate_dh"/>
</dbReference>
<dbReference type="InterPro" id="IPR048332">
    <property type="entry name" value="GD_AH_C"/>
</dbReference>
<dbReference type="Pfam" id="PF20629">
    <property type="entry name" value="GD_AH_C"/>
    <property type="match status" value="1"/>
</dbReference>
<sequence>MTAKTFMGYVRADGSVGTRNHVLVLPSVLCSSVVCERIAEAVENCIAVTHQHGCSQIGADSAQTTRMLKGLGMNPNVAGVLVVSLGCEVVDGEAMAQVIAQSGKPAAFIRIQDVGGSVKAIEAGIKAANAISQQVKALQRESVGIEHLRLAVKWGDGLDGFSGAATDLVELVRDICSAGGGVCMGELEKVMHSVEDTKIPALEQLRQQMTKRQELLINVAEPAMQRVRAYAPTLVAPAYPDVFDMPIASVRQYAEQISGGGLQFMDSPCSDVECISGYAAGGANVALFFSDGGSPVGNPVMPVVKVSTANVDEIWRDHVDYTISSVDGQVDGASLFHHLLKVASGQLTAAELLGHEEFAIHRIGISL</sequence>
<reference evidence="6" key="1">
    <citation type="journal article" date="2019" name="Int. J. Syst. Evol. Microbiol.">
        <title>The Global Catalogue of Microorganisms (GCM) 10K type strain sequencing project: providing services to taxonomists for standard genome sequencing and annotation.</title>
        <authorList>
            <consortium name="The Broad Institute Genomics Platform"/>
            <consortium name="The Broad Institute Genome Sequencing Center for Infectious Disease"/>
            <person name="Wu L."/>
            <person name="Ma J."/>
        </authorList>
    </citation>
    <scope>NUCLEOTIDE SEQUENCE [LARGE SCALE GENOMIC DNA]</scope>
    <source>
        <strain evidence="6">CGMCC 1.12286</strain>
    </source>
</reference>
<organism evidence="5 6">
    <name type="scientific">Alicyclobacillus fodiniaquatilis</name>
    <dbReference type="NCBI Taxonomy" id="1661150"/>
    <lineage>
        <taxon>Bacteria</taxon>
        <taxon>Bacillati</taxon>
        <taxon>Bacillota</taxon>
        <taxon>Bacilli</taxon>
        <taxon>Bacillales</taxon>
        <taxon>Alicyclobacillaceae</taxon>
        <taxon>Alicyclobacillus</taxon>
    </lineage>
</organism>
<evidence type="ECO:0000313" key="6">
    <source>
        <dbReference type="Proteomes" id="UP001597079"/>
    </source>
</evidence>
<keyword evidence="5" id="KW-0378">Hydrolase</keyword>
<gene>
    <name evidence="5" type="ORF">ACFSB2_03210</name>
</gene>
<evidence type="ECO:0000313" key="5">
    <source>
        <dbReference type="EMBL" id="MFD1673717.1"/>
    </source>
</evidence>
<feature type="domain" description="D-galactarate/Altronate dehydratase C-terminal" evidence="4">
    <location>
        <begin position="245"/>
        <end position="364"/>
    </location>
</feature>
<evidence type="ECO:0000259" key="3">
    <source>
        <dbReference type="Pfam" id="PF04295"/>
    </source>
</evidence>
<protein>
    <submittedName>
        <fullName evidence="5">UxaA family hydrolase</fullName>
    </submittedName>
</protein>
<accession>A0ABW4JFA6</accession>